<name>A0A5K1K4H0_9APHY</name>
<organism evidence="1">
    <name type="scientific">Ganoderma boninense</name>
    <dbReference type="NCBI Taxonomy" id="34458"/>
    <lineage>
        <taxon>Eukaryota</taxon>
        <taxon>Fungi</taxon>
        <taxon>Dikarya</taxon>
        <taxon>Basidiomycota</taxon>
        <taxon>Agaricomycotina</taxon>
        <taxon>Agaricomycetes</taxon>
        <taxon>Polyporales</taxon>
        <taxon>Polyporaceae</taxon>
        <taxon>Ganoderma</taxon>
    </lineage>
</organism>
<sequence>MPKTLFVAIEGALESYPDILPAFGERSCELVRVFQSPLAEAEVCFAATSPLPGARDDLSSNTECHPLVMLQHSAATLTTLVTGFLLDSNIQLVFVRPPDVTFPAVHTLILDECTSLTLAPYIKWLPNLAHLCVRYRDHSPWDDHDHHGPGQIPGAALSAL</sequence>
<gene>
    <name evidence="1" type="primary">I1S2F2</name>
</gene>
<accession>A0A5K1K4H0</accession>
<proteinExistence type="predicted"/>
<dbReference type="AlphaFoldDB" id="A0A5K1K4H0"/>
<protein>
    <submittedName>
        <fullName evidence="1">Structural maintenance of chromosomes protein</fullName>
    </submittedName>
</protein>
<evidence type="ECO:0000313" key="1">
    <source>
        <dbReference type="EMBL" id="VWP00510.1"/>
    </source>
</evidence>
<dbReference type="EMBL" id="LR728546">
    <property type="protein sequence ID" value="VWP00510.1"/>
    <property type="molecule type" value="Genomic_DNA"/>
</dbReference>
<reference evidence="1" key="1">
    <citation type="submission" date="2019-10" db="EMBL/GenBank/DDBJ databases">
        <authorList>
            <person name="Nor Muhammad N."/>
        </authorList>
    </citation>
    <scope>NUCLEOTIDE SEQUENCE</scope>
</reference>